<name>A0A8S5T2P8_9CAUD</name>
<feature type="coiled-coil region" evidence="1">
    <location>
        <begin position="107"/>
        <end position="186"/>
    </location>
</feature>
<keyword evidence="1" id="KW-0175">Coiled coil</keyword>
<organism evidence="2">
    <name type="scientific">Podoviridae sp. ctuch15</name>
    <dbReference type="NCBI Taxonomy" id="2827752"/>
    <lineage>
        <taxon>Viruses</taxon>
        <taxon>Duplodnaviria</taxon>
        <taxon>Heunggongvirae</taxon>
        <taxon>Uroviricota</taxon>
        <taxon>Caudoviricetes</taxon>
    </lineage>
</organism>
<evidence type="ECO:0000313" key="2">
    <source>
        <dbReference type="EMBL" id="DAF57291.1"/>
    </source>
</evidence>
<evidence type="ECO:0000256" key="1">
    <source>
        <dbReference type="SAM" id="Coils"/>
    </source>
</evidence>
<accession>A0A8S5T2P8</accession>
<dbReference type="EMBL" id="BK032731">
    <property type="protein sequence ID" value="DAF57291.1"/>
    <property type="molecule type" value="Genomic_DNA"/>
</dbReference>
<protein>
    <submittedName>
        <fullName evidence="2">Tail fiber protein</fullName>
    </submittedName>
</protein>
<proteinExistence type="predicted"/>
<reference evidence="2" key="1">
    <citation type="journal article" date="2021" name="Proc. Natl. Acad. Sci. U.S.A.">
        <title>A Catalog of Tens of Thousands of Viruses from Human Metagenomes Reveals Hidden Associations with Chronic Diseases.</title>
        <authorList>
            <person name="Tisza M.J."/>
            <person name="Buck C.B."/>
        </authorList>
    </citation>
    <scope>NUCLEOTIDE SEQUENCE</scope>
    <source>
        <strain evidence="2">Ctuch15</strain>
    </source>
</reference>
<sequence>MISKDKTTITYKGDGVTTSFPFPYQYRAGEDIKGYLLVNGKEMPITANYRFDEVENKFIYPVNGVPLFTTDTLVIKRQTPIEQNADLPDKYPYNTVETVADNLTLIAQEQEAKIKGIENIRNDLTETTERATKMADRVLNAISNGYNVAQNQWAPFEYINPAEKTIKELKKEIDEFKLAAQRMGAENGTRVIAKAWFDVEDFIKNAKNEAYVINYGPQVDLVIGVERNAVIIQTEDKTYRLIDESVGYKVQEVIEAAVNSKGAAIDANITGSAKTVSVEPVTNANEAVTPGRYAGEAIAINNETFRGYILDVLVLEDTIFQTLTTLDGRVFVRKGDEKPITTLWTEPYKKDVLVEGNAAQFGKTKIELTSSGSLSVKDTTAHNKGGELALRSELNKVSDSISGHKAPVMTPLIDWEAMKRQNSNNDVRNINNTGTGIAGTNTNNPILLKESYKNYDKVVIIATDTQGKYRLPVIYETWLLAFLFDQKNGFSLFDVYSFMWKLTSTTNTSNPSTDTQWRQYEKNCGIIEIYGIKYERT</sequence>